<dbReference type="AlphaFoldDB" id="A0A1M5D230"/>
<dbReference type="InterPro" id="IPR016181">
    <property type="entry name" value="Acyl_CoA_acyltransferase"/>
</dbReference>
<dbReference type="CDD" id="cd04301">
    <property type="entry name" value="NAT_SF"/>
    <property type="match status" value="1"/>
</dbReference>
<dbReference type="PANTHER" id="PTHR43877">
    <property type="entry name" value="AMINOALKYLPHOSPHONATE N-ACETYLTRANSFERASE-RELATED-RELATED"/>
    <property type="match status" value="1"/>
</dbReference>
<dbReference type="EMBL" id="FQVE01000003">
    <property type="protein sequence ID" value="SHF60950.1"/>
    <property type="molecule type" value="Genomic_DNA"/>
</dbReference>
<keyword evidence="1 4" id="KW-0808">Transferase</keyword>
<dbReference type="Gene3D" id="3.40.630.30">
    <property type="match status" value="1"/>
</dbReference>
<organism evidence="4 5">
    <name type="scientific">Chryseobacterium vrystaatense</name>
    <dbReference type="NCBI Taxonomy" id="307480"/>
    <lineage>
        <taxon>Bacteria</taxon>
        <taxon>Pseudomonadati</taxon>
        <taxon>Bacteroidota</taxon>
        <taxon>Flavobacteriia</taxon>
        <taxon>Flavobacteriales</taxon>
        <taxon>Weeksellaceae</taxon>
        <taxon>Chryseobacterium group</taxon>
        <taxon>Chryseobacterium</taxon>
    </lineage>
</organism>
<dbReference type="RefSeq" id="WP_073173852.1">
    <property type="nucleotide sequence ID" value="NZ_FQVE01000003.1"/>
</dbReference>
<proteinExistence type="predicted"/>
<dbReference type="InterPro" id="IPR050832">
    <property type="entry name" value="Bact_Acetyltransf"/>
</dbReference>
<dbReference type="PROSITE" id="PS51186">
    <property type="entry name" value="GNAT"/>
    <property type="match status" value="1"/>
</dbReference>
<name>A0A1M5D230_9FLAO</name>
<accession>A0A1M5D230</accession>
<keyword evidence="2" id="KW-0012">Acyltransferase</keyword>
<dbReference type="Proteomes" id="UP000184108">
    <property type="component" value="Unassembled WGS sequence"/>
</dbReference>
<sequence length="167" mass="19519">MAVRKAISEDLLQAVQVLEEVKAHMLNEGIDQWDQEYPNKMVMAEDIEKEEGFVYEEEGEVLAYMALNEWCDEEYNDLSWKTPEPFIVIHRLFVKPSAQGKGISSKMIRFAEQYALEHQYQSIRFDAFSLNDTANAVYLKKGYEPVGTVRFRKGIFNCYEKATERRD</sequence>
<dbReference type="SUPFAM" id="SSF55729">
    <property type="entry name" value="Acyl-CoA N-acyltransferases (Nat)"/>
    <property type="match status" value="1"/>
</dbReference>
<dbReference type="InterPro" id="IPR000182">
    <property type="entry name" value="GNAT_dom"/>
</dbReference>
<evidence type="ECO:0000313" key="4">
    <source>
        <dbReference type="EMBL" id="SHF60950.1"/>
    </source>
</evidence>
<feature type="domain" description="N-acetyltransferase" evidence="3">
    <location>
        <begin position="1"/>
        <end position="166"/>
    </location>
</feature>
<dbReference type="GO" id="GO:0016747">
    <property type="term" value="F:acyltransferase activity, transferring groups other than amino-acyl groups"/>
    <property type="evidence" value="ECO:0007669"/>
    <property type="project" value="InterPro"/>
</dbReference>
<protein>
    <submittedName>
        <fullName evidence="4">Acetyltransferase (GNAT) family protein</fullName>
    </submittedName>
</protein>
<evidence type="ECO:0000256" key="1">
    <source>
        <dbReference type="ARBA" id="ARBA00022679"/>
    </source>
</evidence>
<dbReference type="Pfam" id="PF00583">
    <property type="entry name" value="Acetyltransf_1"/>
    <property type="match status" value="1"/>
</dbReference>
<evidence type="ECO:0000256" key="2">
    <source>
        <dbReference type="ARBA" id="ARBA00023315"/>
    </source>
</evidence>
<evidence type="ECO:0000313" key="5">
    <source>
        <dbReference type="Proteomes" id="UP000184108"/>
    </source>
</evidence>
<gene>
    <name evidence="4" type="ORF">SAMN02787073_2450</name>
</gene>
<reference evidence="5" key="1">
    <citation type="submission" date="2016-11" db="EMBL/GenBank/DDBJ databases">
        <authorList>
            <person name="Varghese N."/>
            <person name="Submissions S."/>
        </authorList>
    </citation>
    <scope>NUCLEOTIDE SEQUENCE [LARGE SCALE GENOMIC DNA]</scope>
    <source>
        <strain evidence="5">YR203</strain>
    </source>
</reference>
<evidence type="ECO:0000259" key="3">
    <source>
        <dbReference type="PROSITE" id="PS51186"/>
    </source>
</evidence>
<dbReference type="PANTHER" id="PTHR43877:SF2">
    <property type="entry name" value="AMINOALKYLPHOSPHONATE N-ACETYLTRANSFERASE-RELATED"/>
    <property type="match status" value="1"/>
</dbReference>